<evidence type="ECO:0000256" key="1">
    <source>
        <dbReference type="SAM" id="SignalP"/>
    </source>
</evidence>
<dbReference type="KEGG" id="pgm:PGRAT_23645"/>
<proteinExistence type="predicted"/>
<organism evidence="2 3">
    <name type="scientific">Paenibacillus graminis</name>
    <dbReference type="NCBI Taxonomy" id="189425"/>
    <lineage>
        <taxon>Bacteria</taxon>
        <taxon>Bacillati</taxon>
        <taxon>Bacillota</taxon>
        <taxon>Bacilli</taxon>
        <taxon>Bacillales</taxon>
        <taxon>Paenibacillaceae</taxon>
        <taxon>Paenibacillus</taxon>
    </lineage>
</organism>
<keyword evidence="3" id="KW-1185">Reference proteome</keyword>
<dbReference type="Proteomes" id="UP000029500">
    <property type="component" value="Chromosome"/>
</dbReference>
<dbReference type="HOGENOM" id="CLU_1336415_0_0_9"/>
<dbReference type="PROSITE" id="PS51257">
    <property type="entry name" value="PROKAR_LIPOPROTEIN"/>
    <property type="match status" value="1"/>
</dbReference>
<gene>
    <name evidence="2" type="ORF">PGRAT_23645</name>
</gene>
<protein>
    <recommendedName>
        <fullName evidence="4">Lipoprotein</fullName>
    </recommendedName>
</protein>
<dbReference type="RefSeq" id="WP_025705903.1">
    <property type="nucleotide sequence ID" value="NZ_CP009287.1"/>
</dbReference>
<evidence type="ECO:0000313" key="2">
    <source>
        <dbReference type="EMBL" id="AIQ70302.1"/>
    </source>
</evidence>
<feature type="chain" id="PRO_5039255329" description="Lipoprotein" evidence="1">
    <location>
        <begin position="27"/>
        <end position="207"/>
    </location>
</feature>
<evidence type="ECO:0000313" key="3">
    <source>
        <dbReference type="Proteomes" id="UP000029500"/>
    </source>
</evidence>
<name>A0A089MAJ7_9BACL</name>
<dbReference type="AlphaFoldDB" id="A0A089MAJ7"/>
<evidence type="ECO:0008006" key="4">
    <source>
        <dbReference type="Google" id="ProtNLM"/>
    </source>
</evidence>
<reference evidence="2 3" key="1">
    <citation type="submission" date="2014-08" db="EMBL/GenBank/DDBJ databases">
        <title>Comparative genomics of the Paenibacillus odorifer group.</title>
        <authorList>
            <person name="den Bakker H.C."/>
            <person name="Tsai Y.-C."/>
            <person name="Martin N."/>
            <person name="Korlach J."/>
            <person name="Wiedmann M."/>
        </authorList>
    </citation>
    <scope>NUCLEOTIDE SEQUENCE [LARGE SCALE GENOMIC DNA]</scope>
    <source>
        <strain evidence="2 3">DSM 15220</strain>
    </source>
</reference>
<accession>A0A089MAJ7</accession>
<dbReference type="EMBL" id="CP009287">
    <property type="protein sequence ID" value="AIQ70302.1"/>
    <property type="molecule type" value="Genomic_DNA"/>
</dbReference>
<feature type="signal peptide" evidence="1">
    <location>
        <begin position="1"/>
        <end position="26"/>
    </location>
</feature>
<keyword evidence="1" id="KW-0732">Signal</keyword>
<sequence>MKRKTVKKSFVVICAMVLLIGLTACGSGGEKAAGSSKMTGYYASTSNVAFMSAYPEHTFKQATFGVQNIETFADNTYILTKTDTFFSGALEFNDNGKYDVVPRGANITKYYGTLTEVDEEGLITLKLSKPTAVIMNSSYSAGANPIGYVNTKEWTDEMGKAVGGEGPALSVEEYLNSVAFPETSIIVDAAKASFDYVELTGEAAASK</sequence>
<dbReference type="OrthoDB" id="2658846at2"/>
<dbReference type="eggNOG" id="ENOG5033GUV">
    <property type="taxonomic scope" value="Bacteria"/>
</dbReference>